<dbReference type="RefSeq" id="WP_102183998.1">
    <property type="nucleotide sequence ID" value="NZ_CAUPGC010000001.1"/>
</dbReference>
<evidence type="ECO:0000313" key="2">
    <source>
        <dbReference type="Proteomes" id="UP000243201"/>
    </source>
</evidence>
<evidence type="ECO:0008006" key="3">
    <source>
        <dbReference type="Google" id="ProtNLM"/>
    </source>
</evidence>
<dbReference type="EMBL" id="PNGC01000001">
    <property type="protein sequence ID" value="PMB90587.1"/>
    <property type="molecule type" value="Genomic_DNA"/>
</dbReference>
<dbReference type="Proteomes" id="UP000243201">
    <property type="component" value="Unassembled WGS sequence"/>
</dbReference>
<evidence type="ECO:0000313" key="1">
    <source>
        <dbReference type="EMBL" id="PMB90587.1"/>
    </source>
</evidence>
<proteinExistence type="predicted"/>
<gene>
    <name evidence="1" type="ORF">CJ240_02320</name>
</gene>
<name>A0ABX4UQP6_9ACTO</name>
<dbReference type="Pfam" id="PF07799">
    <property type="entry name" value="DUF1643"/>
    <property type="match status" value="1"/>
</dbReference>
<protein>
    <recommendedName>
        <fullName evidence="3">DUF1643 domain-containing protein</fullName>
    </recommendedName>
</protein>
<organism evidence="1 2">
    <name type="scientific">Varibaculum cambriense</name>
    <dbReference type="NCBI Taxonomy" id="184870"/>
    <lineage>
        <taxon>Bacteria</taxon>
        <taxon>Bacillati</taxon>
        <taxon>Actinomycetota</taxon>
        <taxon>Actinomycetes</taxon>
        <taxon>Actinomycetales</taxon>
        <taxon>Actinomycetaceae</taxon>
        <taxon>Varibaculum</taxon>
    </lineage>
</organism>
<keyword evidence="2" id="KW-1185">Reference proteome</keyword>
<reference evidence="1 2" key="1">
    <citation type="submission" date="2017-09" db="EMBL/GenBank/DDBJ databases">
        <title>Bacterial strain isolated from the female urinary microbiota.</title>
        <authorList>
            <person name="Thomas-White K."/>
            <person name="Kumar N."/>
            <person name="Forster S."/>
            <person name="Putonti C."/>
            <person name="Lawley T."/>
            <person name="Wolfe A.J."/>
        </authorList>
    </citation>
    <scope>NUCLEOTIDE SEQUENCE [LARGE SCALE GENOMIC DNA]</scope>
    <source>
        <strain evidence="1 2">UMB0744</strain>
    </source>
</reference>
<comment type="caution">
    <text evidence="1">The sequence shown here is derived from an EMBL/GenBank/DDBJ whole genome shotgun (WGS) entry which is preliminary data.</text>
</comment>
<dbReference type="InterPro" id="IPR012441">
    <property type="entry name" value="DUF1643"/>
</dbReference>
<accession>A0ABX4UQP6</accession>
<sequence length="206" mass="23038">MDAGFQQAWRSGDLVFPADPKLAGERWFLRTPVNPENSRDLVFIGINPSSATRLSTQKYGGDPTTEMILKFFSLNAEGAPGDWRSMTILNLVPFIGQSGDLPDWNDALGHQKILDSLTNTRQIFQEVLPVCPVVHLMWGSRSDKKFPWKMEVLEQLIPEISVDVCVGHQIQAYLSKSGYPLHPGFGGLAHWRGKELLDARHLLASQ</sequence>